<reference evidence="2 3" key="1">
    <citation type="submission" date="2018-01" db="EMBL/GenBank/DDBJ databases">
        <title>Whole genome analyses suggest that Burkholderia sensu lato contains two further novel genera in the rhizoxinica-symbiotica group Mycetohabitans gen. nov., and Trinickia gen. nov.: implications for the evolution of diazotrophy and nodulation in the Burkholderiaceae.</title>
        <authorList>
            <person name="Estrada-de los Santos P."/>
            <person name="Palmer M."/>
            <person name="Chavez-Ramirez B."/>
            <person name="Beukes C."/>
            <person name="Steenkamp E.T."/>
            <person name="Hirsch A.M."/>
            <person name="Manyaka P."/>
            <person name="Maluk M."/>
            <person name="Lafos M."/>
            <person name="Crook M."/>
            <person name="Gross E."/>
            <person name="Simon M.F."/>
            <person name="Bueno dos Reis Junior F."/>
            <person name="Poole P.S."/>
            <person name="Venter S.N."/>
            <person name="James E.K."/>
        </authorList>
    </citation>
    <scope>NUCLEOTIDE SEQUENCE [LARGE SCALE GENOMIC DNA]</scope>
    <source>
        <strain evidence="2 3">GP25-8</strain>
    </source>
</reference>
<dbReference type="EMBL" id="PNYB01000036">
    <property type="protein sequence ID" value="PMS16288.1"/>
    <property type="molecule type" value="Genomic_DNA"/>
</dbReference>
<keyword evidence="3" id="KW-1185">Reference proteome</keyword>
<name>A0A2N7VGK4_9BURK</name>
<gene>
    <name evidence="2" type="ORF">C0Z19_26135</name>
</gene>
<feature type="coiled-coil region" evidence="1">
    <location>
        <begin position="190"/>
        <end position="251"/>
    </location>
</feature>
<evidence type="ECO:0000256" key="1">
    <source>
        <dbReference type="SAM" id="Coils"/>
    </source>
</evidence>
<evidence type="ECO:0000313" key="3">
    <source>
        <dbReference type="Proteomes" id="UP000235347"/>
    </source>
</evidence>
<sequence length="343" mass="36916">MPDRDGDTTDLIVSVARPPLFPVAFQGKAQSQSFGHFAHDRIQATWPSADGVLTEARQAYSRATAPVARFIEGRKTVFDSVSTAVDVLGVMSGILAVAAIPAEGVAFAAALSILAGTASIALFVEDGQMLYFELTGDEMRKRQLANSWTYQLVESVAPWLALPDLAFSGLRTIKETARTALKVTALADRAEAATQRLASQRDAIAAYKEAHATKLEQSHIKTKTQRMQAKANRLTSDMRRTQTKLDAMSRKLKLLRTIGLPAYAGSAYGLGVYAVDPPDLQKAYQAVGDAVQGMGTHTTEPTLDLHHPARQLVPVHASARITGAVRPVMQFQVGVHSHTGASQ</sequence>
<comment type="caution">
    <text evidence="2">The sequence shown here is derived from an EMBL/GenBank/DDBJ whole genome shotgun (WGS) entry which is preliminary data.</text>
</comment>
<proteinExistence type="predicted"/>
<keyword evidence="1" id="KW-0175">Coiled coil</keyword>
<dbReference type="AlphaFoldDB" id="A0A2N7VGK4"/>
<evidence type="ECO:0000313" key="2">
    <source>
        <dbReference type="EMBL" id="PMS16288.1"/>
    </source>
</evidence>
<protein>
    <submittedName>
        <fullName evidence="2">Uncharacterized protein</fullName>
    </submittedName>
</protein>
<dbReference type="Proteomes" id="UP000235347">
    <property type="component" value="Unassembled WGS sequence"/>
</dbReference>
<accession>A0A2N7VGK4</accession>
<organism evidence="2 3">
    <name type="scientific">Trinickia soli</name>
    <dbReference type="NCBI Taxonomy" id="380675"/>
    <lineage>
        <taxon>Bacteria</taxon>
        <taxon>Pseudomonadati</taxon>
        <taxon>Pseudomonadota</taxon>
        <taxon>Betaproteobacteria</taxon>
        <taxon>Burkholderiales</taxon>
        <taxon>Burkholderiaceae</taxon>
        <taxon>Trinickia</taxon>
    </lineage>
</organism>